<evidence type="ECO:0000256" key="2">
    <source>
        <dbReference type="SAM" id="Phobius"/>
    </source>
</evidence>
<keyword evidence="4" id="KW-1185">Reference proteome</keyword>
<reference evidence="3" key="1">
    <citation type="submission" date="2020-05" db="EMBL/GenBank/DDBJ databases">
        <title>Phylogenomic resolution of chytrid fungi.</title>
        <authorList>
            <person name="Stajich J.E."/>
            <person name="Amses K."/>
            <person name="Simmons R."/>
            <person name="Seto K."/>
            <person name="Myers J."/>
            <person name="Bonds A."/>
            <person name="Quandt C.A."/>
            <person name="Barry K."/>
            <person name="Liu P."/>
            <person name="Grigoriev I."/>
            <person name="Longcore J.E."/>
            <person name="James T.Y."/>
        </authorList>
    </citation>
    <scope>NUCLEOTIDE SEQUENCE</scope>
    <source>
        <strain evidence="3">JEL0513</strain>
    </source>
</reference>
<protein>
    <submittedName>
        <fullName evidence="3">Uncharacterized protein</fullName>
    </submittedName>
</protein>
<dbReference type="AlphaFoldDB" id="A0AAD5SWZ2"/>
<dbReference type="EMBL" id="JADGJH010001287">
    <property type="protein sequence ID" value="KAJ3115494.1"/>
    <property type="molecule type" value="Genomic_DNA"/>
</dbReference>
<evidence type="ECO:0000256" key="1">
    <source>
        <dbReference type="SAM" id="MobiDB-lite"/>
    </source>
</evidence>
<dbReference type="Pfam" id="PF00560">
    <property type="entry name" value="LRR_1"/>
    <property type="match status" value="2"/>
</dbReference>
<feature type="transmembrane region" description="Helical" evidence="2">
    <location>
        <begin position="357"/>
        <end position="378"/>
    </location>
</feature>
<evidence type="ECO:0000313" key="4">
    <source>
        <dbReference type="Proteomes" id="UP001211907"/>
    </source>
</evidence>
<feature type="region of interest" description="Disordered" evidence="1">
    <location>
        <begin position="54"/>
        <end position="79"/>
    </location>
</feature>
<gene>
    <name evidence="3" type="ORF">HK100_001320</name>
</gene>
<dbReference type="PANTHER" id="PTHR48007:SF4">
    <property type="entry name" value="LEUCINE-RICH REPEAT RECEPTOR-LIKE PROTEIN KINASE PXC1"/>
    <property type="match status" value="1"/>
</dbReference>
<keyword evidence="2" id="KW-0812">Transmembrane</keyword>
<feature type="transmembrane region" description="Helical" evidence="2">
    <location>
        <begin position="28"/>
        <end position="48"/>
    </location>
</feature>
<dbReference type="Gene3D" id="3.80.10.10">
    <property type="entry name" value="Ribonuclease Inhibitor"/>
    <property type="match status" value="1"/>
</dbReference>
<comment type="caution">
    <text evidence="3">The sequence shown here is derived from an EMBL/GenBank/DDBJ whole genome shotgun (WGS) entry which is preliminary data.</text>
</comment>
<organism evidence="3 4">
    <name type="scientific">Physocladia obscura</name>
    <dbReference type="NCBI Taxonomy" id="109957"/>
    <lineage>
        <taxon>Eukaryota</taxon>
        <taxon>Fungi</taxon>
        <taxon>Fungi incertae sedis</taxon>
        <taxon>Chytridiomycota</taxon>
        <taxon>Chytridiomycota incertae sedis</taxon>
        <taxon>Chytridiomycetes</taxon>
        <taxon>Chytridiales</taxon>
        <taxon>Chytriomycetaceae</taxon>
        <taxon>Physocladia</taxon>
    </lineage>
</organism>
<keyword evidence="2" id="KW-0472">Membrane</keyword>
<sequence length="489" mass="52761">MPSVANNAISSPAANAARQMTRQHGATLRIFAFCMILAIILVGGYTLIVRTSKSSSSSSGSSSSTSSSSNQTSSSSSHSCYNTDSGLIVVLFANKSEIVNQFSSQCLALANLAQNFGFIDANNSTSNSSSGLNCVQNTRITLNSSDSFIAAQFCDANTIYSITVSNPPVALQLVPDSMFAMTNLTSLDLHGAFFGTGVLDSLLKFVATISYFSVLNVTGSTDTTAPHRVLFGSLPELESQLTSSTTLFKQLWLSNNNLSGPLPATYASSLKYLELSNNPNLDGPLPETFTQWANTLNCGFSNTSLCVPTDWPYNPPCIHNISTALPYCNSSLLFAPIDPTSPVSTSSNSSGLSETQIIEYAVIGVFGLMLFLAAIIFAQWRMKLARRRSVAPTIPSRHFYTNRDVERETEIVRTQLGDAGGDDLDVAMVLFRENRTDGEDGPVRRVREILDLPEYTPELPDYHNDDAADSGNGIEEGKEWVTNDNILKS</sequence>
<accession>A0AAD5SWZ2</accession>
<dbReference type="InterPro" id="IPR001611">
    <property type="entry name" value="Leu-rich_rpt"/>
</dbReference>
<dbReference type="Proteomes" id="UP001211907">
    <property type="component" value="Unassembled WGS sequence"/>
</dbReference>
<evidence type="ECO:0000313" key="3">
    <source>
        <dbReference type="EMBL" id="KAJ3115494.1"/>
    </source>
</evidence>
<feature type="region of interest" description="Disordered" evidence="1">
    <location>
        <begin position="460"/>
        <end position="489"/>
    </location>
</feature>
<keyword evidence="2" id="KW-1133">Transmembrane helix</keyword>
<dbReference type="InterPro" id="IPR032675">
    <property type="entry name" value="LRR_dom_sf"/>
</dbReference>
<name>A0AAD5SWZ2_9FUNG</name>
<dbReference type="InterPro" id="IPR046959">
    <property type="entry name" value="PRK1-6/SRF4-like"/>
</dbReference>
<proteinExistence type="predicted"/>
<dbReference type="PANTHER" id="PTHR48007">
    <property type="entry name" value="LEUCINE-RICH REPEAT RECEPTOR-LIKE PROTEIN KINASE PXC1"/>
    <property type="match status" value="1"/>
</dbReference>
<dbReference type="SUPFAM" id="SSF52047">
    <property type="entry name" value="RNI-like"/>
    <property type="match status" value="1"/>
</dbReference>